<dbReference type="InterPro" id="IPR014710">
    <property type="entry name" value="RmlC-like_jellyroll"/>
</dbReference>
<dbReference type="GO" id="GO:0003677">
    <property type="term" value="F:DNA binding"/>
    <property type="evidence" value="ECO:0007669"/>
    <property type="project" value="UniProtKB-KW"/>
</dbReference>
<dbReference type="SMART" id="SM00530">
    <property type="entry name" value="HTH_XRE"/>
    <property type="match status" value="1"/>
</dbReference>
<dbReference type="GO" id="GO:0005829">
    <property type="term" value="C:cytosol"/>
    <property type="evidence" value="ECO:0007669"/>
    <property type="project" value="TreeGrafter"/>
</dbReference>
<dbReference type="OrthoDB" id="9814751at2"/>
<dbReference type="PROSITE" id="PS50943">
    <property type="entry name" value="HTH_CROC1"/>
    <property type="match status" value="1"/>
</dbReference>
<dbReference type="Proteomes" id="UP000240653">
    <property type="component" value="Unassembled WGS sequence"/>
</dbReference>
<evidence type="ECO:0000256" key="1">
    <source>
        <dbReference type="ARBA" id="ARBA00023125"/>
    </source>
</evidence>
<sequence length="231" mass="24752">MKLAEDHPVSDGATAGMEARRSTILGARVKAYRTARRLTLRQLGDMVGTTASFLSQLERGLSGANTSTLMLIANALGISVANLFDETEVSPHSVLTRAERPALPVSEGYRKTLISRRPIQSVEIYSGEFAVGGSTGDLPYTHGDSHEIFIVLRGRLQLTLGSESFLLSEGDSIEYATSTPHKTINVGNTPAEVLWIIAPPTSGAVDLDQYVARTPLASRPVQADSGSLEEE</sequence>
<dbReference type="Gene3D" id="2.60.120.10">
    <property type="entry name" value="Jelly Rolls"/>
    <property type="match status" value="1"/>
</dbReference>
<dbReference type="Pfam" id="PF07883">
    <property type="entry name" value="Cupin_2"/>
    <property type="match status" value="1"/>
</dbReference>
<feature type="domain" description="HTH cro/C1-type" evidence="2">
    <location>
        <begin position="29"/>
        <end position="83"/>
    </location>
</feature>
<accession>A0A2P7SM61</accession>
<dbReference type="PANTHER" id="PTHR46797:SF1">
    <property type="entry name" value="METHYLPHOSPHONATE SYNTHASE"/>
    <property type="match status" value="1"/>
</dbReference>
<dbReference type="CDD" id="cd02209">
    <property type="entry name" value="cupin_XRE_C"/>
    <property type="match status" value="1"/>
</dbReference>
<keyword evidence="1" id="KW-0238">DNA-binding</keyword>
<protein>
    <submittedName>
        <fullName evidence="3">Cupin</fullName>
    </submittedName>
</protein>
<dbReference type="CDD" id="cd00093">
    <property type="entry name" value="HTH_XRE"/>
    <property type="match status" value="1"/>
</dbReference>
<dbReference type="GO" id="GO:0003700">
    <property type="term" value="F:DNA-binding transcription factor activity"/>
    <property type="evidence" value="ECO:0007669"/>
    <property type="project" value="TreeGrafter"/>
</dbReference>
<dbReference type="SUPFAM" id="SSF47413">
    <property type="entry name" value="lambda repressor-like DNA-binding domains"/>
    <property type="match status" value="1"/>
</dbReference>
<organism evidence="3 4">
    <name type="scientific">Pseudaminobacter soli</name>
    <name type="common">ex Li et al. 2025</name>
    <dbReference type="NCBI Taxonomy" id="1295366"/>
    <lineage>
        <taxon>Bacteria</taxon>
        <taxon>Pseudomonadati</taxon>
        <taxon>Pseudomonadota</taxon>
        <taxon>Alphaproteobacteria</taxon>
        <taxon>Hyphomicrobiales</taxon>
        <taxon>Phyllobacteriaceae</taxon>
        <taxon>Pseudaminobacter</taxon>
    </lineage>
</organism>
<dbReference type="InterPro" id="IPR011051">
    <property type="entry name" value="RmlC_Cupin_sf"/>
</dbReference>
<name>A0A2P7SM61_9HYPH</name>
<reference evidence="3 4" key="1">
    <citation type="submission" date="2018-03" db="EMBL/GenBank/DDBJ databases">
        <title>The draft genome of Mesorhizobium soli JCM 19897.</title>
        <authorList>
            <person name="Li L."/>
            <person name="Liu L."/>
            <person name="Liang L."/>
            <person name="Wang T."/>
            <person name="Zhang X."/>
        </authorList>
    </citation>
    <scope>NUCLEOTIDE SEQUENCE [LARGE SCALE GENOMIC DNA]</scope>
    <source>
        <strain evidence="3 4">JCM 19897</strain>
    </source>
</reference>
<dbReference type="RefSeq" id="WP_106721917.1">
    <property type="nucleotide sequence ID" value="NZ_PXYL01000001.1"/>
</dbReference>
<dbReference type="InterPro" id="IPR013096">
    <property type="entry name" value="Cupin_2"/>
</dbReference>
<dbReference type="SUPFAM" id="SSF51182">
    <property type="entry name" value="RmlC-like cupins"/>
    <property type="match status" value="1"/>
</dbReference>
<dbReference type="InterPro" id="IPR001387">
    <property type="entry name" value="Cro/C1-type_HTH"/>
</dbReference>
<keyword evidence="4" id="KW-1185">Reference proteome</keyword>
<dbReference type="AlphaFoldDB" id="A0A2P7SM61"/>
<dbReference type="Gene3D" id="1.10.260.40">
    <property type="entry name" value="lambda repressor-like DNA-binding domains"/>
    <property type="match status" value="1"/>
</dbReference>
<evidence type="ECO:0000313" key="3">
    <source>
        <dbReference type="EMBL" id="PSJ63589.1"/>
    </source>
</evidence>
<dbReference type="Pfam" id="PF01381">
    <property type="entry name" value="HTH_3"/>
    <property type="match status" value="1"/>
</dbReference>
<dbReference type="InterPro" id="IPR010982">
    <property type="entry name" value="Lambda_DNA-bd_dom_sf"/>
</dbReference>
<evidence type="ECO:0000259" key="2">
    <source>
        <dbReference type="PROSITE" id="PS50943"/>
    </source>
</evidence>
<dbReference type="InterPro" id="IPR050807">
    <property type="entry name" value="TransReg_Diox_bact_type"/>
</dbReference>
<proteinExistence type="predicted"/>
<dbReference type="EMBL" id="PXYL01000001">
    <property type="protein sequence ID" value="PSJ63589.1"/>
    <property type="molecule type" value="Genomic_DNA"/>
</dbReference>
<dbReference type="PANTHER" id="PTHR46797">
    <property type="entry name" value="HTH-TYPE TRANSCRIPTIONAL REGULATOR"/>
    <property type="match status" value="1"/>
</dbReference>
<gene>
    <name evidence="3" type="ORF">C7I85_00170</name>
</gene>
<evidence type="ECO:0000313" key="4">
    <source>
        <dbReference type="Proteomes" id="UP000240653"/>
    </source>
</evidence>
<comment type="caution">
    <text evidence="3">The sequence shown here is derived from an EMBL/GenBank/DDBJ whole genome shotgun (WGS) entry which is preliminary data.</text>
</comment>